<dbReference type="EC" id="4.1.2.25" evidence="8"/>
<dbReference type="NCBIfam" id="TIGR00526">
    <property type="entry name" value="folB_dom"/>
    <property type="match status" value="1"/>
</dbReference>
<evidence type="ECO:0000313" key="10">
    <source>
        <dbReference type="EMBL" id="ASP37417.1"/>
    </source>
</evidence>
<dbReference type="PANTHER" id="PTHR42844:SF1">
    <property type="entry name" value="DIHYDRONEOPTERIN ALDOLASE 1-RELATED"/>
    <property type="match status" value="1"/>
</dbReference>
<dbReference type="FunFam" id="3.30.1130.10:FF:000002">
    <property type="entry name" value="7,8-dihydroneopterin aldolase"/>
    <property type="match status" value="1"/>
</dbReference>
<keyword evidence="11" id="KW-1185">Reference proteome</keyword>
<sequence>MDRVFIHGLAVDARIGVFEWEKQLQQPLIFDLEMAWDIRQAAASDDLRYALNYQAVTEFVEQFVGQQQFELLESLLERLAAALQAEFGIVWLSIRVEKPAVVPQARAVGLRIERGTLE</sequence>
<keyword evidence="7 8" id="KW-0456">Lyase</keyword>
<dbReference type="GO" id="GO:0004150">
    <property type="term" value="F:dihydroneopterin aldolase activity"/>
    <property type="evidence" value="ECO:0007669"/>
    <property type="project" value="UniProtKB-UniRule"/>
</dbReference>
<name>A0A222FE95_9GAMM</name>
<dbReference type="SMART" id="SM00905">
    <property type="entry name" value="FolB"/>
    <property type="match status" value="1"/>
</dbReference>
<dbReference type="UniPathway" id="UPA00077">
    <property type="reaction ID" value="UER00154"/>
</dbReference>
<dbReference type="Pfam" id="PF02152">
    <property type="entry name" value="FolB"/>
    <property type="match status" value="1"/>
</dbReference>
<evidence type="ECO:0000256" key="7">
    <source>
        <dbReference type="ARBA" id="ARBA00023239"/>
    </source>
</evidence>
<dbReference type="InterPro" id="IPR006157">
    <property type="entry name" value="FolB_dom"/>
</dbReference>
<dbReference type="GO" id="GO:0046654">
    <property type="term" value="P:tetrahydrofolate biosynthetic process"/>
    <property type="evidence" value="ECO:0007669"/>
    <property type="project" value="UniProtKB-UniRule"/>
</dbReference>
<evidence type="ECO:0000313" key="11">
    <source>
        <dbReference type="Proteomes" id="UP000202440"/>
    </source>
</evidence>
<dbReference type="Gene3D" id="3.30.1130.10">
    <property type="match status" value="1"/>
</dbReference>
<comment type="pathway">
    <text evidence="3 8">Cofactor biosynthesis; tetrahydrofolate biosynthesis; 2-amino-4-hydroxy-6-hydroxymethyl-7,8-dihydropteridine diphosphate from 7,8-dihydroneopterin triphosphate: step 3/4.</text>
</comment>
<dbReference type="InterPro" id="IPR006156">
    <property type="entry name" value="Dihydroneopterin_aldolase"/>
</dbReference>
<evidence type="ECO:0000256" key="1">
    <source>
        <dbReference type="ARBA" id="ARBA00000693"/>
    </source>
</evidence>
<dbReference type="PANTHER" id="PTHR42844">
    <property type="entry name" value="DIHYDRONEOPTERIN ALDOLASE 1-RELATED"/>
    <property type="match status" value="1"/>
</dbReference>
<keyword evidence="6" id="KW-0413">Isomerase</keyword>
<dbReference type="AlphaFoldDB" id="A0A222FE95"/>
<proteinExistence type="inferred from homology"/>
<evidence type="ECO:0000256" key="2">
    <source>
        <dbReference type="ARBA" id="ARBA00001353"/>
    </source>
</evidence>
<dbReference type="RefSeq" id="WP_094058635.1">
    <property type="nucleotide sequence ID" value="NZ_CP022530.1"/>
</dbReference>
<comment type="catalytic activity">
    <reaction evidence="2 8">
        <text>7,8-dihydroneopterin = 6-hydroxymethyl-7,8-dihydropterin + glycolaldehyde</text>
        <dbReference type="Rhea" id="RHEA:10540"/>
        <dbReference type="ChEBI" id="CHEBI:17001"/>
        <dbReference type="ChEBI" id="CHEBI:17071"/>
        <dbReference type="ChEBI" id="CHEBI:44841"/>
        <dbReference type="EC" id="4.1.2.25"/>
    </reaction>
</comment>
<comment type="catalytic activity">
    <reaction evidence="1">
        <text>7,8-dihydroneopterin = 7,8-dihydromonapterin</text>
        <dbReference type="Rhea" id="RHEA:45328"/>
        <dbReference type="ChEBI" id="CHEBI:17001"/>
        <dbReference type="ChEBI" id="CHEBI:71175"/>
        <dbReference type="EC" id="5.1.99.8"/>
    </reaction>
</comment>
<evidence type="ECO:0000256" key="6">
    <source>
        <dbReference type="ARBA" id="ARBA00023235"/>
    </source>
</evidence>
<dbReference type="GO" id="GO:0046656">
    <property type="term" value="P:folic acid biosynthetic process"/>
    <property type="evidence" value="ECO:0007669"/>
    <property type="project" value="UniProtKB-UniRule"/>
</dbReference>
<accession>A0A222FE95</accession>
<keyword evidence="5 8" id="KW-0289">Folate biosynthesis</keyword>
<dbReference type="GO" id="GO:0016853">
    <property type="term" value="F:isomerase activity"/>
    <property type="evidence" value="ECO:0007669"/>
    <property type="project" value="UniProtKB-KW"/>
</dbReference>
<comment type="similarity">
    <text evidence="4 8">Belongs to the DHNA family.</text>
</comment>
<evidence type="ECO:0000259" key="9">
    <source>
        <dbReference type="SMART" id="SM00905"/>
    </source>
</evidence>
<dbReference type="Proteomes" id="UP000202440">
    <property type="component" value="Chromosome"/>
</dbReference>
<dbReference type="NCBIfam" id="TIGR00525">
    <property type="entry name" value="folB"/>
    <property type="match status" value="1"/>
</dbReference>
<dbReference type="GO" id="GO:0005737">
    <property type="term" value="C:cytoplasm"/>
    <property type="evidence" value="ECO:0007669"/>
    <property type="project" value="TreeGrafter"/>
</dbReference>
<reference evidence="10 11" key="1">
    <citation type="submission" date="2017-07" db="EMBL/GenBank/DDBJ databases">
        <title>Annotated genome sequence of Bacterioplanes sanyensis isolated from Red Sea.</title>
        <authorList>
            <person name="Rehman Z.U."/>
        </authorList>
    </citation>
    <scope>NUCLEOTIDE SEQUENCE [LARGE SCALE GENOMIC DNA]</scope>
    <source>
        <strain evidence="10 11">NV9</strain>
    </source>
</reference>
<evidence type="ECO:0000256" key="5">
    <source>
        <dbReference type="ARBA" id="ARBA00022909"/>
    </source>
</evidence>
<dbReference type="EMBL" id="CP022530">
    <property type="protein sequence ID" value="ASP37417.1"/>
    <property type="molecule type" value="Genomic_DNA"/>
</dbReference>
<dbReference type="KEGG" id="bsan:CHH28_01405"/>
<gene>
    <name evidence="10" type="primary">folB</name>
    <name evidence="10" type="ORF">CHH28_01405</name>
</gene>
<dbReference type="OrthoDB" id="9810587at2"/>
<evidence type="ECO:0000256" key="4">
    <source>
        <dbReference type="ARBA" id="ARBA00005708"/>
    </source>
</evidence>
<protein>
    <recommendedName>
        <fullName evidence="8">7,8-dihydroneopterin aldolase</fullName>
        <ecNumber evidence="8">4.1.2.25</ecNumber>
    </recommendedName>
</protein>
<evidence type="ECO:0000256" key="8">
    <source>
        <dbReference type="RuleBase" id="RU362079"/>
    </source>
</evidence>
<dbReference type="InterPro" id="IPR043133">
    <property type="entry name" value="GTP-CH-I_C/QueF"/>
</dbReference>
<dbReference type="SUPFAM" id="SSF55620">
    <property type="entry name" value="Tetrahydrobiopterin biosynthesis enzymes-like"/>
    <property type="match status" value="1"/>
</dbReference>
<evidence type="ECO:0000256" key="3">
    <source>
        <dbReference type="ARBA" id="ARBA00005013"/>
    </source>
</evidence>
<feature type="domain" description="Dihydroneopterin aldolase/epimerase" evidence="9">
    <location>
        <begin position="4"/>
        <end position="114"/>
    </location>
</feature>
<organism evidence="10 11">
    <name type="scientific">Bacterioplanes sanyensis</name>
    <dbReference type="NCBI Taxonomy" id="1249553"/>
    <lineage>
        <taxon>Bacteria</taxon>
        <taxon>Pseudomonadati</taxon>
        <taxon>Pseudomonadota</taxon>
        <taxon>Gammaproteobacteria</taxon>
        <taxon>Oceanospirillales</taxon>
        <taxon>Oceanospirillaceae</taxon>
        <taxon>Bacterioplanes</taxon>
    </lineage>
</organism>
<comment type="function">
    <text evidence="8">Catalyzes the conversion of 7,8-dihydroneopterin to 6-hydroxymethyl-7,8-dihydropterin.</text>
</comment>